<dbReference type="Pfam" id="PF19291">
    <property type="entry name" value="TREH_N"/>
    <property type="match status" value="1"/>
</dbReference>
<dbReference type="InterPro" id="IPR011613">
    <property type="entry name" value="GH15-like"/>
</dbReference>
<reference evidence="4 5" key="1">
    <citation type="journal article" date="2011" name="J. Bacteriol.">
        <title>Genome sequence of the mercury-methylating and pleomorphic Desulfovibrio africanus Strain Walvis Bay.</title>
        <authorList>
            <person name="Brown S.D."/>
            <person name="Wall J.D."/>
            <person name="Kucken A.M."/>
            <person name="Gilmour C.C."/>
            <person name="Podar M."/>
            <person name="Brandt C.C."/>
            <person name="Teshima H."/>
            <person name="Detter J.C."/>
            <person name="Han C.S."/>
            <person name="Land M.L."/>
            <person name="Lucas S."/>
            <person name="Han J."/>
            <person name="Pennacchio L."/>
            <person name="Nolan M."/>
            <person name="Pitluck S."/>
            <person name="Woyke T."/>
            <person name="Goodwin L."/>
            <person name="Palumbo A.V."/>
            <person name="Elias D.A."/>
        </authorList>
    </citation>
    <scope>NUCLEOTIDE SEQUENCE [LARGE SCALE GENOMIC DNA]</scope>
    <source>
        <strain evidence="4 5">Walvis Bay</strain>
    </source>
</reference>
<dbReference type="InterPro" id="IPR008928">
    <property type="entry name" value="6-hairpin_glycosidase_sf"/>
</dbReference>
<protein>
    <submittedName>
        <fullName evidence="4">Glycoside hydrolase 15-related protein</fullName>
    </submittedName>
</protein>
<dbReference type="SUPFAM" id="SSF48208">
    <property type="entry name" value="Six-hairpin glycosidases"/>
    <property type="match status" value="1"/>
</dbReference>
<dbReference type="Proteomes" id="UP000007844">
    <property type="component" value="Chromosome"/>
</dbReference>
<organism evidence="4 5">
    <name type="scientific">Desulfocurvibacter africanus subsp. africanus str. Walvis Bay</name>
    <dbReference type="NCBI Taxonomy" id="690850"/>
    <lineage>
        <taxon>Bacteria</taxon>
        <taxon>Pseudomonadati</taxon>
        <taxon>Thermodesulfobacteriota</taxon>
        <taxon>Desulfovibrionia</taxon>
        <taxon>Desulfovibrionales</taxon>
        <taxon>Desulfovibrionaceae</taxon>
        <taxon>Desulfocurvibacter</taxon>
    </lineage>
</organism>
<dbReference type="PANTHER" id="PTHR31616:SF0">
    <property type="entry name" value="GLUCAN 1,4-ALPHA-GLUCOSIDASE"/>
    <property type="match status" value="1"/>
</dbReference>
<dbReference type="InterPro" id="IPR045582">
    <property type="entry name" value="Trehalase-like_N"/>
</dbReference>
<evidence type="ECO:0000313" key="5">
    <source>
        <dbReference type="Proteomes" id="UP000007844"/>
    </source>
</evidence>
<keyword evidence="5" id="KW-1185">Reference proteome</keyword>
<evidence type="ECO:0000313" key="4">
    <source>
        <dbReference type="EMBL" id="EGJ48449.1"/>
    </source>
</evidence>
<evidence type="ECO:0000259" key="1">
    <source>
        <dbReference type="Pfam" id="PF00723"/>
    </source>
</evidence>
<dbReference type="eggNOG" id="COG3387">
    <property type="taxonomic scope" value="Bacteria"/>
</dbReference>
<keyword evidence="4" id="KW-0378">Hydrolase</keyword>
<sequence>MYKRISDYGIIGNLRTIALVGLDGSVDWLCLPYIDSPSVFAALLDHEKGGRFRVQPADDFDSMAEYLPESNVLRTRFRTRAGVLELTDFMAVAFGSDDAEREPPCCDLYRRVRVERGAVRVGVLFEPRLDYARRMPELEFWPCGVTAHGADAALHLSATHELRAGQGLALGQWDLAQGDEAWLRLGFSSPTPERAHTDGASLAAVGERALFTTTHFWRSWLRRDETGREIRTGPYEGLVQRSALALKLMFHAPEGTFAAAATTSLPEEIGGVRNWDYRFTWIRDTSFTLQALFNLGHLSETEGYLRWIERLLAGRGPEDLQIMYGLRGEEDLTEQELPHLDGYKGSRPVRVGNGAARQRQLDIYGEVLDAALALSDYVGKIDAQLWPALRAICDYVTRIWREKDAGIWEVRGGERHFVYSKLMCWVALDRGVTISERYGFPADTNHWLACMNEIREEVYVRGWCEEKQSFTQHYETTALDASVLRMFLLGFLPCTHPRAVSTILAVQRELTHDGLVLRYSLDQTSDGLAGGEGYFLLCSFWLADCLVLMDKLDEAERVLQRVAATANHLGLFAEEWDPAWKELLGNFPQAFTHIGFINTAHRLMQAKDARKRHPKAPPKRFLSELRHKLLMPAVTLNQGHRVSSLSSGELVAQLKKTMNQLRGAFFDSTSGRVAYERMRNSDLYLRYLDYARNLRDFHPETLTGREEKIAFWINLYNVLVIHGVIELGIRDSVKEVRGFFRRARYDIGGHLYAPDDIEHGILRGNRKPPGAIMRRFGEGDPRMALSHEQVDPRVHFGLVCASRSCPPIDVYTPERLDEQLDVAARTFLSSGGALLDRQSETVRLSRVFRWYAEDFPNSQDELLHFLAGYLHDQEDASFIREHANELMVEYQKYDWRLNR</sequence>
<dbReference type="PANTHER" id="PTHR31616">
    <property type="entry name" value="TREHALASE"/>
    <property type="match status" value="1"/>
</dbReference>
<dbReference type="HOGENOM" id="CLU_010399_3_1_7"/>
<feature type="domain" description="GH15-like" evidence="1">
    <location>
        <begin position="234"/>
        <end position="600"/>
    </location>
</feature>
<dbReference type="Pfam" id="PF04784">
    <property type="entry name" value="DUF547"/>
    <property type="match status" value="1"/>
</dbReference>
<dbReference type="KEGG" id="daf:Desaf_0087"/>
<dbReference type="GO" id="GO:0005975">
    <property type="term" value="P:carbohydrate metabolic process"/>
    <property type="evidence" value="ECO:0007669"/>
    <property type="project" value="InterPro"/>
</dbReference>
<dbReference type="STRING" id="690850.Desaf_0087"/>
<evidence type="ECO:0000259" key="2">
    <source>
        <dbReference type="Pfam" id="PF04784"/>
    </source>
</evidence>
<evidence type="ECO:0000259" key="3">
    <source>
        <dbReference type="Pfam" id="PF19291"/>
    </source>
</evidence>
<proteinExistence type="predicted"/>
<gene>
    <name evidence="4" type="ORF">Desaf_0087</name>
</gene>
<name>F3YTR8_DESAF</name>
<dbReference type="InterPro" id="IPR012341">
    <property type="entry name" value="6hp_glycosidase-like_sf"/>
</dbReference>
<dbReference type="AlphaFoldDB" id="F3YTR8"/>
<feature type="domain" description="DUF547" evidence="2">
    <location>
        <begin position="701"/>
        <end position="828"/>
    </location>
</feature>
<accession>F3YTR8</accession>
<feature type="domain" description="Trehalase-like N-terminal" evidence="3">
    <location>
        <begin position="5"/>
        <end position="158"/>
    </location>
</feature>
<dbReference type="EMBL" id="CP003221">
    <property type="protein sequence ID" value="EGJ48449.1"/>
    <property type="molecule type" value="Genomic_DNA"/>
</dbReference>
<dbReference type="Gene3D" id="1.50.10.10">
    <property type="match status" value="1"/>
</dbReference>
<dbReference type="GO" id="GO:0004553">
    <property type="term" value="F:hydrolase activity, hydrolyzing O-glycosyl compounds"/>
    <property type="evidence" value="ECO:0007669"/>
    <property type="project" value="TreeGrafter"/>
</dbReference>
<dbReference type="RefSeq" id="WP_014258325.1">
    <property type="nucleotide sequence ID" value="NC_016629.1"/>
</dbReference>
<dbReference type="Pfam" id="PF00723">
    <property type="entry name" value="Glyco_hydro_15"/>
    <property type="match status" value="1"/>
</dbReference>
<dbReference type="InterPro" id="IPR006869">
    <property type="entry name" value="DUF547"/>
</dbReference>